<reference evidence="1 2" key="1">
    <citation type="journal article" date="2016" name="Nat. Commun.">
        <title>Thousands of microbial genomes shed light on interconnected biogeochemical processes in an aquifer system.</title>
        <authorList>
            <person name="Anantharaman K."/>
            <person name="Brown C.T."/>
            <person name="Hug L.A."/>
            <person name="Sharon I."/>
            <person name="Castelle C.J."/>
            <person name="Probst A.J."/>
            <person name="Thomas B.C."/>
            <person name="Singh A."/>
            <person name="Wilkins M.J."/>
            <person name="Karaoz U."/>
            <person name="Brodie E.L."/>
            <person name="Williams K.H."/>
            <person name="Hubbard S.S."/>
            <person name="Banfield J.F."/>
        </authorList>
    </citation>
    <scope>NUCLEOTIDE SEQUENCE [LARGE SCALE GENOMIC DNA]</scope>
</reference>
<comment type="caution">
    <text evidence="1">The sequence shown here is derived from an EMBL/GenBank/DDBJ whole genome shotgun (WGS) entry which is preliminary data.</text>
</comment>
<dbReference type="Proteomes" id="UP000178315">
    <property type="component" value="Unassembled WGS sequence"/>
</dbReference>
<dbReference type="EMBL" id="MHJU01000034">
    <property type="protein sequence ID" value="OGY72457.1"/>
    <property type="molecule type" value="Genomic_DNA"/>
</dbReference>
<sequence>MIAINHHENMKTKGTGGGNTITGLNFERGRDILSVLNTVDGYSVKGHIIFYREKEVARSYKKYGLYRFLSSKGVDWTKYISKKLLPDEALYVIINNTLFIIEMKFQMVEGSVDEKLQTCDFKKKQYKKLMAPLNIEVEYIYILNEWFRKPQYKDTLDYVISVG</sequence>
<dbReference type="AlphaFoldDB" id="A0A1G2A8Q9"/>
<proteinExistence type="predicted"/>
<accession>A0A1G2A8Q9</accession>
<name>A0A1G2A8Q9_9BACT</name>
<protein>
    <submittedName>
        <fullName evidence="1">Uncharacterized protein</fullName>
    </submittedName>
</protein>
<organism evidence="1 2">
    <name type="scientific">Candidatus Jacksonbacteria bacterium RIFCSPLOWO2_02_FULL_44_20</name>
    <dbReference type="NCBI Taxonomy" id="1798460"/>
    <lineage>
        <taxon>Bacteria</taxon>
        <taxon>Candidatus Jacksoniibacteriota</taxon>
    </lineage>
</organism>
<evidence type="ECO:0000313" key="2">
    <source>
        <dbReference type="Proteomes" id="UP000178315"/>
    </source>
</evidence>
<feature type="non-terminal residue" evidence="1">
    <location>
        <position position="163"/>
    </location>
</feature>
<evidence type="ECO:0000313" key="1">
    <source>
        <dbReference type="EMBL" id="OGY72457.1"/>
    </source>
</evidence>
<gene>
    <name evidence="1" type="ORF">A3H61_05335</name>
</gene>